<organism evidence="1 2">
    <name type="scientific">Merluccius polli</name>
    <name type="common">Benguela hake</name>
    <name type="synonym">Merluccius cadenati</name>
    <dbReference type="NCBI Taxonomy" id="89951"/>
    <lineage>
        <taxon>Eukaryota</taxon>
        <taxon>Metazoa</taxon>
        <taxon>Chordata</taxon>
        <taxon>Craniata</taxon>
        <taxon>Vertebrata</taxon>
        <taxon>Euteleostomi</taxon>
        <taxon>Actinopterygii</taxon>
        <taxon>Neopterygii</taxon>
        <taxon>Teleostei</taxon>
        <taxon>Neoteleostei</taxon>
        <taxon>Acanthomorphata</taxon>
        <taxon>Zeiogadaria</taxon>
        <taxon>Gadariae</taxon>
        <taxon>Gadiformes</taxon>
        <taxon>Gadoidei</taxon>
        <taxon>Merlucciidae</taxon>
        <taxon>Merluccius</taxon>
    </lineage>
</organism>
<protein>
    <submittedName>
        <fullName evidence="1">Zinc finger protein 862</fullName>
    </submittedName>
</protein>
<proteinExistence type="predicted"/>
<dbReference type="InterPro" id="IPR012337">
    <property type="entry name" value="RNaseH-like_sf"/>
</dbReference>
<reference evidence="1" key="1">
    <citation type="journal article" date="2023" name="Front. Mar. Sci.">
        <title>A new Merluccius polli reference genome to investigate the effects of global change in West African waters.</title>
        <authorList>
            <person name="Mateo J.L."/>
            <person name="Blanco-Fernandez C."/>
            <person name="Garcia-Vazquez E."/>
            <person name="Machado-Schiaffino G."/>
        </authorList>
    </citation>
    <scope>NUCLEOTIDE SEQUENCE</scope>
    <source>
        <strain evidence="1">C29</strain>
        <tissue evidence="1">Fin</tissue>
    </source>
</reference>
<dbReference type="PANTHER" id="PTHR46880">
    <property type="entry name" value="RAS-ASSOCIATING DOMAIN-CONTAINING PROTEIN"/>
    <property type="match status" value="1"/>
</dbReference>
<evidence type="ECO:0000313" key="1">
    <source>
        <dbReference type="EMBL" id="KAK0135632.1"/>
    </source>
</evidence>
<gene>
    <name evidence="1" type="primary">ZNF862_37</name>
    <name evidence="1" type="ORF">N1851_028495</name>
</gene>
<evidence type="ECO:0000313" key="2">
    <source>
        <dbReference type="Proteomes" id="UP001174136"/>
    </source>
</evidence>
<dbReference type="SUPFAM" id="SSF53098">
    <property type="entry name" value="Ribonuclease H-like"/>
    <property type="match status" value="1"/>
</dbReference>
<dbReference type="AlphaFoldDB" id="A0AA47M8X8"/>
<accession>A0AA47M8X8</accession>
<keyword evidence="2" id="KW-1185">Reference proteome</keyword>
<dbReference type="Proteomes" id="UP001174136">
    <property type="component" value="Unassembled WGS sequence"/>
</dbReference>
<comment type="caution">
    <text evidence="1">The sequence shown here is derived from an EMBL/GenBank/DDBJ whole genome shotgun (WGS) entry which is preliminary data.</text>
</comment>
<dbReference type="PANTHER" id="PTHR46880:SF5">
    <property type="entry name" value="DUF4371 DOMAIN-CONTAINING PROTEIN"/>
    <property type="match status" value="1"/>
</dbReference>
<sequence>MLERFQTMFTQQQGDERKFQGITLKGNLQGFTDLTHPQLKQHMEAAINIGVRELKARFGGLLKDESTETPLDSFRVLNADTWPEDQASLLTFGNDDVKQLVRHFKESLERSGCNMAAIEDEWQGLKILVSHNFKDKTYSGLWETMLTKDPYKDDYKNILELVQMMLVLPISAAQCERGFSAQNRIRNSTRISLGVSTTEDLIRISLEGPSIEEFDPTPAVESWLNSKHPRRPTYKSTWTTDILCV</sequence>
<name>A0AA47M8X8_MERPO</name>
<dbReference type="EMBL" id="JAOPHQ010005414">
    <property type="protein sequence ID" value="KAK0135632.1"/>
    <property type="molecule type" value="Genomic_DNA"/>
</dbReference>